<dbReference type="GO" id="GO:0009307">
    <property type="term" value="P:DNA restriction-modification system"/>
    <property type="evidence" value="ECO:0007669"/>
    <property type="project" value="UniProtKB-KW"/>
</dbReference>
<dbReference type="PANTHER" id="PTHR30408:SF12">
    <property type="entry name" value="TYPE I RESTRICTION ENZYME MJAVIII SPECIFICITY SUBUNIT"/>
    <property type="match status" value="1"/>
</dbReference>
<keyword evidence="4" id="KW-1185">Reference proteome</keyword>
<dbReference type="EMBL" id="JSCE01000106">
    <property type="protein sequence ID" value="KHM52346.1"/>
    <property type="molecule type" value="Genomic_DNA"/>
</dbReference>
<evidence type="ECO:0000256" key="2">
    <source>
        <dbReference type="ARBA" id="ARBA00023125"/>
    </source>
</evidence>
<feature type="non-terminal residue" evidence="3">
    <location>
        <position position="184"/>
    </location>
</feature>
<dbReference type="PANTHER" id="PTHR30408">
    <property type="entry name" value="TYPE-1 RESTRICTION ENZYME ECOKI SPECIFICITY PROTEIN"/>
    <property type="match status" value="1"/>
</dbReference>
<dbReference type="SUPFAM" id="SSF116734">
    <property type="entry name" value="DNA methylase specificity domain"/>
    <property type="match status" value="1"/>
</dbReference>
<keyword evidence="2" id="KW-0238">DNA-binding</keyword>
<dbReference type="RefSeq" id="WP_039207264.1">
    <property type="nucleotide sequence ID" value="NZ_JSCE01000106.1"/>
</dbReference>
<evidence type="ECO:0000313" key="4">
    <source>
        <dbReference type="Proteomes" id="UP000030993"/>
    </source>
</evidence>
<evidence type="ECO:0000256" key="1">
    <source>
        <dbReference type="ARBA" id="ARBA00022747"/>
    </source>
</evidence>
<feature type="non-terminal residue" evidence="3">
    <location>
        <position position="1"/>
    </location>
</feature>
<reference evidence="3 4" key="1">
    <citation type="journal article" date="2013" name="PLoS ONE">
        <title>Identification and characterization of three novel lipases belonging to families II and V from Anaerovibrio lipolyticus 5ST.</title>
        <authorList>
            <person name="Prive F."/>
            <person name="Kaderbhai N.N."/>
            <person name="Girdwood S."/>
            <person name="Worgan H.J."/>
            <person name="Pinloche E."/>
            <person name="Scollan N.D."/>
            <person name="Huws S.A."/>
            <person name="Newbold C.J."/>
        </authorList>
    </citation>
    <scope>NUCLEOTIDE SEQUENCE [LARGE SCALE GENOMIC DNA]</scope>
    <source>
        <strain evidence="3 4">5S</strain>
    </source>
</reference>
<organism evidence="3 4">
    <name type="scientific">Anaerovibrio lipolyticus</name>
    <dbReference type="NCBI Taxonomy" id="82374"/>
    <lineage>
        <taxon>Bacteria</taxon>
        <taxon>Bacillati</taxon>
        <taxon>Bacillota</taxon>
        <taxon>Negativicutes</taxon>
        <taxon>Selenomonadales</taxon>
        <taxon>Selenomonadaceae</taxon>
        <taxon>Anaerovibrio</taxon>
    </lineage>
</organism>
<dbReference type="Proteomes" id="UP000030993">
    <property type="component" value="Unassembled WGS sequence"/>
</dbReference>
<dbReference type="STRING" id="82374.NZ47_05380"/>
<dbReference type="AlphaFoldDB" id="A0A0B2K0J9"/>
<dbReference type="InterPro" id="IPR052021">
    <property type="entry name" value="Type-I_RS_S_subunit"/>
</dbReference>
<gene>
    <name evidence="3" type="ORF">NZ47_05380</name>
</gene>
<dbReference type="Gene3D" id="3.90.220.20">
    <property type="entry name" value="DNA methylase specificity domains"/>
    <property type="match status" value="1"/>
</dbReference>
<dbReference type="GO" id="GO:0003677">
    <property type="term" value="F:DNA binding"/>
    <property type="evidence" value="ECO:0007669"/>
    <property type="project" value="UniProtKB-KW"/>
</dbReference>
<comment type="caution">
    <text evidence="3">The sequence shown here is derived from an EMBL/GenBank/DDBJ whole genome shotgun (WGS) entry which is preliminary data.</text>
</comment>
<name>A0A0B2K0J9_9FIRM</name>
<protein>
    <submittedName>
        <fullName evidence="3">Uncharacterized protein</fullName>
    </submittedName>
</protein>
<accession>A0A0B2K0J9</accession>
<proteinExistence type="predicted"/>
<dbReference type="InterPro" id="IPR044946">
    <property type="entry name" value="Restrct_endonuc_typeI_TRD_sf"/>
</dbReference>
<keyword evidence="1" id="KW-0680">Restriction system</keyword>
<evidence type="ECO:0000313" key="3">
    <source>
        <dbReference type="EMBL" id="KHM52346.1"/>
    </source>
</evidence>
<sequence>FVEMFGDPSINPFGWKLVNISEVMGGKVSNGFFAKRDDYCDDGNVSVLGVANIVNRMYSKIDDLPKTNADSKDIEKYEVKYGDMLFCRSSLVAEGIGKASIVPENVQHKVLFECHTIRLPLDLDKCVPEFMQTLSTMDFFRNQVLAQSKTATMTTIGQDGILKSDIILPPIDKQRKFYDFIKQV</sequence>